<accession>A0A833CBN3</accession>
<sequence length="122" mass="13570">MEDKQSYDTKQTSVLSEEERRSFDGMTIDENGREQSEEEIRRENRAKTNAIFGGFRRDSSDQTIPGIKIFTISSLGWKGKLIMAAVAVALFSVLTFFGGLFLIGFIVLAVGAGLLALLRKLF</sequence>
<keyword evidence="2" id="KW-0472">Membrane</keyword>
<evidence type="ECO:0000256" key="1">
    <source>
        <dbReference type="SAM" id="MobiDB-lite"/>
    </source>
</evidence>
<keyword evidence="2" id="KW-0812">Transmembrane</keyword>
<gene>
    <name evidence="3" type="ORF">F8R14_03185</name>
</gene>
<feature type="transmembrane region" description="Helical" evidence="2">
    <location>
        <begin position="75"/>
        <end position="94"/>
    </location>
</feature>
<dbReference type="RefSeq" id="WP_006556626.1">
    <property type="nucleotide sequence ID" value="NZ_CAUENZ010000002.1"/>
</dbReference>
<dbReference type="GeneID" id="83055698"/>
<dbReference type="AlphaFoldDB" id="A0A833CBN3"/>
<organism evidence="3 4">
    <name type="scientific">Veillonella seminalis</name>
    <dbReference type="NCBI Taxonomy" id="1502943"/>
    <lineage>
        <taxon>Bacteria</taxon>
        <taxon>Bacillati</taxon>
        <taxon>Bacillota</taxon>
        <taxon>Negativicutes</taxon>
        <taxon>Veillonellales</taxon>
        <taxon>Veillonellaceae</taxon>
        <taxon>Veillonella</taxon>
    </lineage>
</organism>
<evidence type="ECO:0000256" key="2">
    <source>
        <dbReference type="SAM" id="Phobius"/>
    </source>
</evidence>
<protein>
    <submittedName>
        <fullName evidence="3">Uncharacterized protein</fullName>
    </submittedName>
</protein>
<feature type="transmembrane region" description="Helical" evidence="2">
    <location>
        <begin position="100"/>
        <end position="118"/>
    </location>
</feature>
<evidence type="ECO:0000313" key="4">
    <source>
        <dbReference type="Proteomes" id="UP000434554"/>
    </source>
</evidence>
<evidence type="ECO:0000313" key="3">
    <source>
        <dbReference type="EMBL" id="KAB1479173.1"/>
    </source>
</evidence>
<keyword evidence="2" id="KW-1133">Transmembrane helix</keyword>
<proteinExistence type="predicted"/>
<feature type="region of interest" description="Disordered" evidence="1">
    <location>
        <begin position="1"/>
        <end position="41"/>
    </location>
</feature>
<name>A0A833CBN3_9FIRM</name>
<comment type="caution">
    <text evidence="3">The sequence shown here is derived from an EMBL/GenBank/DDBJ whole genome shotgun (WGS) entry which is preliminary data.</text>
</comment>
<dbReference type="Proteomes" id="UP000434554">
    <property type="component" value="Unassembled WGS sequence"/>
</dbReference>
<dbReference type="EMBL" id="WBKH01000003">
    <property type="protein sequence ID" value="KAB1479173.1"/>
    <property type="molecule type" value="Genomic_DNA"/>
</dbReference>
<feature type="compositionally biased region" description="Basic and acidic residues" evidence="1">
    <location>
        <begin position="30"/>
        <end position="41"/>
    </location>
</feature>
<reference evidence="3 4" key="1">
    <citation type="submission" date="2019-09" db="EMBL/GenBank/DDBJ databases">
        <title>Draft genome sequence of 3 type strains from the CCUG.</title>
        <authorList>
            <person name="Pineiro-Iglesias B."/>
            <person name="Tunovic T."/>
            <person name="Unosson C."/>
            <person name="Inganas E."/>
            <person name="Ohlen M."/>
            <person name="Cardew S."/>
            <person name="Jensie-Markopoulos S."/>
            <person name="Salva-Serra F."/>
            <person name="Jaen-Luchoro D."/>
            <person name="Karlsson R."/>
            <person name="Svensson-Stadler L."/>
            <person name="Chun J."/>
            <person name="Moore E."/>
        </authorList>
    </citation>
    <scope>NUCLEOTIDE SEQUENCE [LARGE SCALE GENOMIC DNA]</scope>
    <source>
        <strain evidence="3 4">CCUG 65427</strain>
    </source>
</reference>